<dbReference type="Proteomes" id="UP000277294">
    <property type="component" value="Unassembled WGS sequence"/>
</dbReference>
<organism evidence="3 4">
    <name type="scientific">Pigmentiphaga humi</name>
    <dbReference type="NCBI Taxonomy" id="2478468"/>
    <lineage>
        <taxon>Bacteria</taxon>
        <taxon>Pseudomonadati</taxon>
        <taxon>Pseudomonadota</taxon>
        <taxon>Betaproteobacteria</taxon>
        <taxon>Burkholderiales</taxon>
        <taxon>Alcaligenaceae</taxon>
        <taxon>Pigmentiphaga</taxon>
    </lineage>
</organism>
<dbReference type="InterPro" id="IPR051199">
    <property type="entry name" value="LPS_LOS_Heptosyltrfase"/>
</dbReference>
<dbReference type="OrthoDB" id="9797795at2"/>
<reference evidence="3 4" key="1">
    <citation type="submission" date="2018-10" db="EMBL/GenBank/DDBJ databases">
        <authorList>
            <person name="Criscuolo A."/>
        </authorList>
    </citation>
    <scope>NUCLEOTIDE SEQUENCE [LARGE SCALE GENOMIC DNA]</scope>
    <source>
        <strain evidence="3">DnA1</strain>
    </source>
</reference>
<dbReference type="EMBL" id="UWPJ01000025">
    <property type="protein sequence ID" value="VCU71166.1"/>
    <property type="molecule type" value="Genomic_DNA"/>
</dbReference>
<accession>A0A3P4B6L7</accession>
<dbReference type="AlphaFoldDB" id="A0A3P4B6L7"/>
<keyword evidence="2 3" id="KW-0808">Transferase</keyword>
<evidence type="ECO:0000256" key="2">
    <source>
        <dbReference type="ARBA" id="ARBA00022679"/>
    </source>
</evidence>
<dbReference type="SUPFAM" id="SSF53756">
    <property type="entry name" value="UDP-Glycosyltransferase/glycogen phosphorylase"/>
    <property type="match status" value="1"/>
</dbReference>
<dbReference type="InterPro" id="IPR002201">
    <property type="entry name" value="Glyco_trans_9"/>
</dbReference>
<dbReference type="EC" id="2.-.-.-" evidence="3"/>
<sequence>MSSADPVYVRLPNWVGDACMCLPALRLLQRAGCRLALCGRPWARDLLAGLAPAGFVELGRSFGENRQALRQAAAGQRNVRGLVFTNSLSSAALFRLAGIAAAGYRGDGRSLLLRWALPKPREVHEVEVFYRLAHATLLRWQPEREFPPVPEARLALPLTPAHHAAAAQVLAQAGMNSPFVLLAPIATGLHHGKSKAWPLFGELARTLAEQGVACVACPPPHEIAETRDAVPAATLLPPLGLGAFAALTTRAGAVVCNDSGTSHVAAAAGARQVTLFGVTRRERTGPWSPDAVCLGAEGQWPALPEVLGAVQRLMAGADS</sequence>
<dbReference type="PANTHER" id="PTHR30160">
    <property type="entry name" value="TETRAACYLDISACCHARIDE 4'-KINASE-RELATED"/>
    <property type="match status" value="1"/>
</dbReference>
<evidence type="ECO:0000313" key="4">
    <source>
        <dbReference type="Proteomes" id="UP000277294"/>
    </source>
</evidence>
<proteinExistence type="predicted"/>
<keyword evidence="4" id="KW-1185">Reference proteome</keyword>
<protein>
    <submittedName>
        <fullName evidence="3">ADP-heptose--LPS heptosyltransferase 2</fullName>
        <ecNumber evidence="3">2.-.-.-</ecNumber>
    </submittedName>
</protein>
<dbReference type="Gene3D" id="3.40.50.2000">
    <property type="entry name" value="Glycogen Phosphorylase B"/>
    <property type="match status" value="2"/>
</dbReference>
<dbReference type="GO" id="GO:0008713">
    <property type="term" value="F:ADP-heptose-lipopolysaccharide heptosyltransferase activity"/>
    <property type="evidence" value="ECO:0007669"/>
    <property type="project" value="TreeGrafter"/>
</dbReference>
<dbReference type="GO" id="GO:0005829">
    <property type="term" value="C:cytosol"/>
    <property type="evidence" value="ECO:0007669"/>
    <property type="project" value="TreeGrafter"/>
</dbReference>
<gene>
    <name evidence="3" type="primary">rfaF</name>
    <name evidence="3" type="ORF">PIGHUM_03247</name>
</gene>
<dbReference type="Pfam" id="PF01075">
    <property type="entry name" value="Glyco_transf_9"/>
    <property type="match status" value="1"/>
</dbReference>
<evidence type="ECO:0000256" key="1">
    <source>
        <dbReference type="ARBA" id="ARBA00022676"/>
    </source>
</evidence>
<evidence type="ECO:0000313" key="3">
    <source>
        <dbReference type="EMBL" id="VCU71166.1"/>
    </source>
</evidence>
<name>A0A3P4B6L7_9BURK</name>
<dbReference type="GO" id="GO:0009244">
    <property type="term" value="P:lipopolysaccharide core region biosynthetic process"/>
    <property type="evidence" value="ECO:0007669"/>
    <property type="project" value="TreeGrafter"/>
</dbReference>
<keyword evidence="1" id="KW-0328">Glycosyltransferase</keyword>
<dbReference type="RefSeq" id="WP_124080628.1">
    <property type="nucleotide sequence ID" value="NZ_UWPJ01000025.1"/>
</dbReference>
<dbReference type="PANTHER" id="PTHR30160:SF7">
    <property type="entry name" value="ADP-HEPTOSE--LPS HEPTOSYLTRANSFERASE 2"/>
    <property type="match status" value="1"/>
</dbReference>